<dbReference type="AlphaFoldDB" id="F8NPS5"/>
<gene>
    <name evidence="3" type="ORF">SERLADRAFT_413715</name>
</gene>
<evidence type="ECO:0000256" key="1">
    <source>
        <dbReference type="SAM" id="MobiDB-lite"/>
    </source>
</evidence>
<accession>F8NPS5</accession>
<proteinExistence type="predicted"/>
<dbReference type="RefSeq" id="XP_007315322.1">
    <property type="nucleotide sequence ID" value="XM_007315260.1"/>
</dbReference>
<dbReference type="Pfam" id="PF20526">
    <property type="entry name" value="DUF6741"/>
    <property type="match status" value="1"/>
</dbReference>
<protein>
    <recommendedName>
        <fullName evidence="2">DUF6741 domain-containing protein</fullName>
    </recommendedName>
</protein>
<evidence type="ECO:0000259" key="2">
    <source>
        <dbReference type="Pfam" id="PF20526"/>
    </source>
</evidence>
<dbReference type="GeneID" id="18813199"/>
<reference evidence="3" key="1">
    <citation type="submission" date="2011-04" db="EMBL/GenBank/DDBJ databases">
        <title>Evolution of plant cell wall degrading machinery underlies the functional diversity of forest fungi.</title>
        <authorList>
            <consortium name="US DOE Joint Genome Institute (JGI-PGF)"/>
            <person name="Eastwood D.C."/>
            <person name="Floudas D."/>
            <person name="Binder M."/>
            <person name="Majcherczyk A."/>
            <person name="Schneider P."/>
            <person name="Aerts A."/>
            <person name="Asiegbu F.O."/>
            <person name="Baker S.E."/>
            <person name="Barry K."/>
            <person name="Bendiksby M."/>
            <person name="Blumentritt M."/>
            <person name="Coutinho P.M."/>
            <person name="Cullen D."/>
            <person name="Cullen D."/>
            <person name="Gathman A."/>
            <person name="Goodell B."/>
            <person name="Henrissat B."/>
            <person name="Ihrmark K."/>
            <person name="Kauserud H."/>
            <person name="Kohler A."/>
            <person name="LaButti K."/>
            <person name="Lapidus A."/>
            <person name="Lavin J.L."/>
            <person name="Lee Y.-H."/>
            <person name="Lindquist E."/>
            <person name="Lilly W."/>
            <person name="Lucas S."/>
            <person name="Morin E."/>
            <person name="Murat C."/>
            <person name="Oguiza J.A."/>
            <person name="Park J."/>
            <person name="Pisabarro A.G."/>
            <person name="Riley R."/>
            <person name="Rosling A."/>
            <person name="Salamov A."/>
            <person name="Schmidt O."/>
            <person name="Schmutz J."/>
            <person name="Skrede I."/>
            <person name="Stenlid J."/>
            <person name="Wiebenga A."/>
            <person name="Xie X."/>
            <person name="Kues U."/>
            <person name="Hibbett D.S."/>
            <person name="Hoffmeister D."/>
            <person name="Hogberg N."/>
            <person name="Martin F."/>
            <person name="Grigoriev I.V."/>
            <person name="Watkinson S.C."/>
        </authorList>
    </citation>
    <scope>NUCLEOTIDE SEQUENCE</scope>
    <source>
        <strain evidence="3">S7.9</strain>
    </source>
</reference>
<dbReference type="InterPro" id="IPR046629">
    <property type="entry name" value="DUF6741"/>
</dbReference>
<sequence length="251" mass="28637">MSYPGYTTSNLSRRQSIGYSSTPGPVTFPYSESHAGLYNDPMMPGYRDEHYPHPSYQIYGPPAASMSQHHLPLTSYDDIGLRDGYYPEDRHLNGIYPPVVQPMSIGRRSRRSSSISYSSRPNFLDNYHRSSTIVKFKRKGAFRGGITLGEAQANVRLSGNESYSFHELGVDHRGRMMMRVRWSGYTPLTYEIPIDGYDGRINLQTLARRVARAVVHFLQANAIPIHWDRVELHSLEEISHGLWQPKLMTTN</sequence>
<dbReference type="HOGENOM" id="CLU_096906_0_0_1"/>
<evidence type="ECO:0000313" key="3">
    <source>
        <dbReference type="EMBL" id="EGO27231.1"/>
    </source>
</evidence>
<dbReference type="Proteomes" id="UP000008064">
    <property type="component" value="Unassembled WGS sequence"/>
</dbReference>
<dbReference type="OrthoDB" id="10268011at2759"/>
<name>F8NPS5_SERL9</name>
<dbReference type="KEGG" id="sla:SERLADRAFT_413715"/>
<feature type="domain" description="DUF6741" evidence="2">
    <location>
        <begin position="123"/>
        <end position="249"/>
    </location>
</feature>
<dbReference type="EMBL" id="GL945431">
    <property type="protein sequence ID" value="EGO27231.1"/>
    <property type="molecule type" value="Genomic_DNA"/>
</dbReference>
<feature type="region of interest" description="Disordered" evidence="1">
    <location>
        <begin position="1"/>
        <end position="24"/>
    </location>
</feature>
<organism>
    <name type="scientific">Serpula lacrymans var. lacrymans (strain S7.9)</name>
    <name type="common">Dry rot fungus</name>
    <dbReference type="NCBI Taxonomy" id="578457"/>
    <lineage>
        <taxon>Eukaryota</taxon>
        <taxon>Fungi</taxon>
        <taxon>Dikarya</taxon>
        <taxon>Basidiomycota</taxon>
        <taxon>Agaricomycotina</taxon>
        <taxon>Agaricomycetes</taxon>
        <taxon>Agaricomycetidae</taxon>
        <taxon>Boletales</taxon>
        <taxon>Coniophorineae</taxon>
        <taxon>Serpulaceae</taxon>
        <taxon>Serpula</taxon>
    </lineage>
</organism>